<evidence type="ECO:0000256" key="9">
    <source>
        <dbReference type="SAM" id="Phobius"/>
    </source>
</evidence>
<dbReference type="InterPro" id="IPR017452">
    <property type="entry name" value="GPCR_Rhodpsn_7TM"/>
</dbReference>
<proteinExistence type="inferred from homology"/>
<dbReference type="GO" id="GO:0004982">
    <property type="term" value="F:N-formyl peptide receptor activity"/>
    <property type="evidence" value="ECO:0007669"/>
    <property type="project" value="TreeGrafter"/>
</dbReference>
<sequence length="214" mass="24079">MNFTSASKCPPEEVGCLHQLTMAVQSVSFMVGIVVNGLELWMTTFHTACTVTTVWFFNLALADFTHGRRPVALQRLGLEALPALPSPHFLNQHLLLVLLSVDHCISVLYPTWALNHHNVQHATWLAIGVWLLAAITCSPYLKFLTIGKWEGCVRCSFKFDIENEGRENAQDWRRAAVERHLAVTIIHFLLGFLVPLAILSTCAHLIRTKLRREG</sequence>
<comment type="caution">
    <text evidence="11">The sequence shown here is derived from an EMBL/GenBank/DDBJ whole genome shotgun (WGS) entry which is preliminary data.</text>
</comment>
<keyword evidence="7" id="KW-0807">Transducer</keyword>
<dbReference type="SUPFAM" id="SSF81321">
    <property type="entry name" value="Family A G protein-coupled receptor-like"/>
    <property type="match status" value="1"/>
</dbReference>
<comment type="subcellular location">
    <subcellularLocation>
        <location evidence="1">Membrane</location>
        <topology evidence="1">Multi-pass membrane protein</topology>
    </subcellularLocation>
</comment>
<dbReference type="GO" id="GO:0007200">
    <property type="term" value="P:phospholipase C-activating G protein-coupled receptor signaling pathway"/>
    <property type="evidence" value="ECO:0007669"/>
    <property type="project" value="TreeGrafter"/>
</dbReference>
<dbReference type="GO" id="GO:0007204">
    <property type="term" value="P:positive regulation of cytosolic calcium ion concentration"/>
    <property type="evidence" value="ECO:0007669"/>
    <property type="project" value="TreeGrafter"/>
</dbReference>
<evidence type="ECO:0000313" key="12">
    <source>
        <dbReference type="Proteomes" id="UP000551758"/>
    </source>
</evidence>
<accession>A0A7J7EN52</accession>
<evidence type="ECO:0000256" key="8">
    <source>
        <dbReference type="ARBA" id="ARBA00025736"/>
    </source>
</evidence>
<evidence type="ECO:0000256" key="3">
    <source>
        <dbReference type="ARBA" id="ARBA00022989"/>
    </source>
</evidence>
<evidence type="ECO:0000313" key="11">
    <source>
        <dbReference type="EMBL" id="KAF5917158.1"/>
    </source>
</evidence>
<keyword evidence="5 9" id="KW-0472">Membrane</keyword>
<keyword evidence="6" id="KW-0675">Receptor</keyword>
<dbReference type="GO" id="GO:0004875">
    <property type="term" value="F:complement receptor activity"/>
    <property type="evidence" value="ECO:0007669"/>
    <property type="project" value="TreeGrafter"/>
</dbReference>
<evidence type="ECO:0000256" key="7">
    <source>
        <dbReference type="ARBA" id="ARBA00023224"/>
    </source>
</evidence>
<keyword evidence="2 9" id="KW-0812">Transmembrane</keyword>
<name>A0A7J7EN52_DICBM</name>
<evidence type="ECO:0000256" key="1">
    <source>
        <dbReference type="ARBA" id="ARBA00004141"/>
    </source>
</evidence>
<feature type="transmembrane region" description="Helical" evidence="9">
    <location>
        <begin position="181"/>
        <end position="206"/>
    </location>
</feature>
<feature type="domain" description="G-protein coupled receptors family 1 profile" evidence="10">
    <location>
        <begin position="94"/>
        <end position="214"/>
    </location>
</feature>
<evidence type="ECO:0000256" key="5">
    <source>
        <dbReference type="ARBA" id="ARBA00023136"/>
    </source>
</evidence>
<gene>
    <name evidence="11" type="ORF">HPG69_014091</name>
</gene>
<feature type="transmembrane region" description="Helical" evidence="9">
    <location>
        <begin position="124"/>
        <end position="141"/>
    </location>
</feature>
<dbReference type="PRINTS" id="PR00237">
    <property type="entry name" value="GPCRRHODOPSN"/>
</dbReference>
<evidence type="ECO:0000256" key="4">
    <source>
        <dbReference type="ARBA" id="ARBA00023040"/>
    </source>
</evidence>
<feature type="transmembrane region" description="Helical" evidence="9">
    <location>
        <begin position="40"/>
        <end position="61"/>
    </location>
</feature>
<evidence type="ECO:0000256" key="2">
    <source>
        <dbReference type="ARBA" id="ARBA00022692"/>
    </source>
</evidence>
<comment type="similarity">
    <text evidence="8">Belongs to the chemokine-like receptor (CMKLR) family.</text>
</comment>
<dbReference type="PROSITE" id="PS50262">
    <property type="entry name" value="G_PROTEIN_RECEP_F1_2"/>
    <property type="match status" value="1"/>
</dbReference>
<dbReference type="AlphaFoldDB" id="A0A7J7EN52"/>
<dbReference type="InterPro" id="IPR000276">
    <property type="entry name" value="GPCR_Rhodpsn"/>
</dbReference>
<dbReference type="GO" id="GO:0006954">
    <property type="term" value="P:inflammatory response"/>
    <property type="evidence" value="ECO:0007669"/>
    <property type="project" value="TreeGrafter"/>
</dbReference>
<keyword evidence="4" id="KW-0297">G-protein coupled receptor</keyword>
<reference evidence="11 12" key="1">
    <citation type="journal article" date="2020" name="Mol. Biol. Evol.">
        <title>Interspecific Gene Flow and the Evolution of Specialization in Black and White Rhinoceros.</title>
        <authorList>
            <person name="Moodley Y."/>
            <person name="Westbury M.V."/>
            <person name="Russo I.M."/>
            <person name="Gopalakrishnan S."/>
            <person name="Rakotoarivelo A."/>
            <person name="Olsen R.A."/>
            <person name="Prost S."/>
            <person name="Tunstall T."/>
            <person name="Ryder O.A."/>
            <person name="Dalen L."/>
            <person name="Bruford M.W."/>
        </authorList>
    </citation>
    <scope>NUCLEOTIDE SEQUENCE [LARGE SCALE GENOMIC DNA]</scope>
    <source>
        <strain evidence="11">SBR-YM</strain>
        <tissue evidence="11">Skin</tissue>
    </source>
</reference>
<dbReference type="GO" id="GO:0005886">
    <property type="term" value="C:plasma membrane"/>
    <property type="evidence" value="ECO:0007669"/>
    <property type="project" value="TreeGrafter"/>
</dbReference>
<evidence type="ECO:0000256" key="6">
    <source>
        <dbReference type="ARBA" id="ARBA00023170"/>
    </source>
</evidence>
<dbReference type="Pfam" id="PF00001">
    <property type="entry name" value="7tm_1"/>
    <property type="match status" value="1"/>
</dbReference>
<keyword evidence="12" id="KW-1185">Reference proteome</keyword>
<dbReference type="PANTHER" id="PTHR24225">
    <property type="entry name" value="CHEMOTACTIC RECEPTOR"/>
    <property type="match status" value="1"/>
</dbReference>
<dbReference type="InterPro" id="IPR000826">
    <property type="entry name" value="Formyl_rcpt-rel"/>
</dbReference>
<dbReference type="PANTHER" id="PTHR24225:SF27">
    <property type="entry name" value="G-PROTEIN COUPLED RECEPTOR 32-RELATED"/>
    <property type="match status" value="1"/>
</dbReference>
<protein>
    <recommendedName>
        <fullName evidence="10">G-protein coupled receptors family 1 profile domain-containing protein</fullName>
    </recommendedName>
</protein>
<dbReference type="EMBL" id="JACDTQ010002604">
    <property type="protein sequence ID" value="KAF5917158.1"/>
    <property type="molecule type" value="Genomic_DNA"/>
</dbReference>
<keyword evidence="3 9" id="KW-1133">Transmembrane helix</keyword>
<dbReference type="Proteomes" id="UP000551758">
    <property type="component" value="Unassembled WGS sequence"/>
</dbReference>
<organism evidence="11 12">
    <name type="scientific">Diceros bicornis minor</name>
    <name type="common">South-central black rhinoceros</name>
    <dbReference type="NCBI Taxonomy" id="77932"/>
    <lineage>
        <taxon>Eukaryota</taxon>
        <taxon>Metazoa</taxon>
        <taxon>Chordata</taxon>
        <taxon>Craniata</taxon>
        <taxon>Vertebrata</taxon>
        <taxon>Euteleostomi</taxon>
        <taxon>Mammalia</taxon>
        <taxon>Eutheria</taxon>
        <taxon>Laurasiatheria</taxon>
        <taxon>Perissodactyla</taxon>
        <taxon>Rhinocerotidae</taxon>
        <taxon>Diceros</taxon>
    </lineage>
</organism>
<evidence type="ECO:0000259" key="10">
    <source>
        <dbReference type="PROSITE" id="PS50262"/>
    </source>
</evidence>
<dbReference type="Gene3D" id="1.20.1070.10">
    <property type="entry name" value="Rhodopsin 7-helix transmembrane proteins"/>
    <property type="match status" value="2"/>
</dbReference>